<dbReference type="GO" id="GO:0005829">
    <property type="term" value="C:cytosol"/>
    <property type="evidence" value="ECO:0007669"/>
    <property type="project" value="TreeGrafter"/>
</dbReference>
<dbReference type="SUPFAM" id="SSF55681">
    <property type="entry name" value="Class II aaRS and biotin synthetases"/>
    <property type="match status" value="1"/>
</dbReference>
<dbReference type="SUPFAM" id="SSF55186">
    <property type="entry name" value="ThrRS/AlaRS common domain"/>
    <property type="match status" value="1"/>
</dbReference>
<evidence type="ECO:0000256" key="2">
    <source>
        <dbReference type="ARBA" id="ARBA00022555"/>
    </source>
</evidence>
<name>A0A1F6NLW2_9BACT</name>
<dbReference type="InterPro" id="IPR018163">
    <property type="entry name" value="Thr/Ala-tRNA-synth_IIc_edit"/>
</dbReference>
<keyword evidence="6 9" id="KW-0694">RNA-binding</keyword>
<dbReference type="InterPro" id="IPR002318">
    <property type="entry name" value="Ala-tRNA-lgiase_IIc"/>
</dbReference>
<accession>A0A1F6NLW2</accession>
<dbReference type="AlphaFoldDB" id="A0A1F6NLW2"/>
<dbReference type="FunFam" id="3.30.980.10:FF:000004">
    <property type="entry name" value="Alanine--tRNA ligase, cytoplasmic"/>
    <property type="match status" value="1"/>
</dbReference>
<dbReference type="InterPro" id="IPR050058">
    <property type="entry name" value="Ala-tRNA_ligase"/>
</dbReference>
<comment type="similarity">
    <text evidence="1 9">Belongs to the class-II aminoacyl-tRNA synthetase family.</text>
</comment>
<comment type="domain">
    <text evidence="9">Consists of three domains; the N-terminal catalytic domain, the editing domain and the C-terminal C-Ala domain. The editing domain removes incorrectly charged amino acids, while the C-Ala domain, along with tRNA(Ala), serves as a bridge to cooperatively bring together the editing and aminoacylation centers thus stimulating deacylation of misacylated tRNAs.</text>
</comment>
<dbReference type="GO" id="GO:0000049">
    <property type="term" value="F:tRNA binding"/>
    <property type="evidence" value="ECO:0007669"/>
    <property type="project" value="UniProtKB-KW"/>
</dbReference>
<evidence type="ECO:0000256" key="4">
    <source>
        <dbReference type="ARBA" id="ARBA00022741"/>
    </source>
</evidence>
<dbReference type="InterPro" id="IPR018162">
    <property type="entry name" value="Ala-tRNA-ligase_IIc_anticod-bd"/>
</dbReference>
<protein>
    <recommendedName>
        <fullName evidence="9">Alanine--tRNA ligase</fullName>
        <ecNumber evidence="9">6.1.1.7</ecNumber>
    </recommendedName>
    <alternativeName>
        <fullName evidence="9">Alanyl-tRNA synthetase</fullName>
        <shortName evidence="9">AlaRS</shortName>
    </alternativeName>
</protein>
<reference evidence="11 12" key="1">
    <citation type="journal article" date="2016" name="Nat. Commun.">
        <title>Thousands of microbial genomes shed light on interconnected biogeochemical processes in an aquifer system.</title>
        <authorList>
            <person name="Anantharaman K."/>
            <person name="Brown C.T."/>
            <person name="Hug L.A."/>
            <person name="Sharon I."/>
            <person name="Castelle C.J."/>
            <person name="Probst A.J."/>
            <person name="Thomas B.C."/>
            <person name="Singh A."/>
            <person name="Wilkins M.J."/>
            <person name="Karaoz U."/>
            <person name="Brodie E.L."/>
            <person name="Williams K.H."/>
            <person name="Hubbard S.S."/>
            <person name="Banfield J.F."/>
        </authorList>
    </citation>
    <scope>NUCLEOTIDE SEQUENCE [LARGE SCALE GENOMIC DNA]</scope>
</reference>
<dbReference type="GO" id="GO:0008270">
    <property type="term" value="F:zinc ion binding"/>
    <property type="evidence" value="ECO:0007669"/>
    <property type="project" value="UniProtKB-UniRule"/>
</dbReference>
<comment type="function">
    <text evidence="9">Catalyzes the attachment of alanine to tRNA(Ala) in a two-step reaction: alanine is first activated by ATP to form Ala-AMP and then transferred to the acceptor end of tRNA(Ala). Also edits incorrectly charged Ser-tRNA(Ala) and Gly-tRNA(Ala) via its editing domain.</text>
</comment>
<keyword evidence="9" id="KW-0862">Zinc</keyword>
<dbReference type="InterPro" id="IPR018164">
    <property type="entry name" value="Ala-tRNA-synth_IIc_N"/>
</dbReference>
<evidence type="ECO:0000256" key="9">
    <source>
        <dbReference type="HAMAP-Rule" id="MF_00036"/>
    </source>
</evidence>
<dbReference type="NCBIfam" id="NF002436">
    <property type="entry name" value="PRK01584.1"/>
    <property type="match status" value="1"/>
</dbReference>
<evidence type="ECO:0000256" key="5">
    <source>
        <dbReference type="ARBA" id="ARBA00022840"/>
    </source>
</evidence>
<dbReference type="Gene3D" id="3.30.54.20">
    <property type="match status" value="1"/>
</dbReference>
<evidence type="ECO:0000259" key="10">
    <source>
        <dbReference type="PROSITE" id="PS50860"/>
    </source>
</evidence>
<dbReference type="GO" id="GO:0004813">
    <property type="term" value="F:alanine-tRNA ligase activity"/>
    <property type="evidence" value="ECO:0007669"/>
    <property type="project" value="UniProtKB-UniRule"/>
</dbReference>
<proteinExistence type="inferred from homology"/>
<dbReference type="GO" id="GO:0006419">
    <property type="term" value="P:alanyl-tRNA aminoacylation"/>
    <property type="evidence" value="ECO:0007669"/>
    <property type="project" value="UniProtKB-UniRule"/>
</dbReference>
<dbReference type="SMART" id="SM00863">
    <property type="entry name" value="tRNA_SAD"/>
    <property type="match status" value="1"/>
</dbReference>
<dbReference type="Pfam" id="PF01411">
    <property type="entry name" value="tRNA-synt_2c"/>
    <property type="match status" value="1"/>
</dbReference>
<feature type="binding site" evidence="9">
    <location>
        <position position="491"/>
    </location>
    <ligand>
        <name>Zn(2+)</name>
        <dbReference type="ChEBI" id="CHEBI:29105"/>
    </ligand>
</feature>
<dbReference type="SUPFAM" id="SSF101353">
    <property type="entry name" value="Putative anticodon-binding domain of alanyl-tRNA synthetase (AlaRS)"/>
    <property type="match status" value="1"/>
</dbReference>
<dbReference type="Pfam" id="PF07973">
    <property type="entry name" value="tRNA_SAD"/>
    <property type="match status" value="1"/>
</dbReference>
<organism evidence="11 12">
    <name type="scientific">Candidatus Magasanikbacteria bacterium RIFOXYC12_FULL_33_11</name>
    <dbReference type="NCBI Taxonomy" id="1798701"/>
    <lineage>
        <taxon>Bacteria</taxon>
        <taxon>Candidatus Magasanikiibacteriota</taxon>
    </lineage>
</organism>
<dbReference type="Proteomes" id="UP000178349">
    <property type="component" value="Unassembled WGS sequence"/>
</dbReference>
<keyword evidence="8 9" id="KW-0030">Aminoacyl-tRNA synthetase</keyword>
<dbReference type="Gene3D" id="3.30.980.10">
    <property type="entry name" value="Threonyl-trna Synthetase, Chain A, domain 2"/>
    <property type="match status" value="1"/>
</dbReference>
<evidence type="ECO:0000313" key="11">
    <source>
        <dbReference type="EMBL" id="OGH84932.1"/>
    </source>
</evidence>
<dbReference type="CDD" id="cd00673">
    <property type="entry name" value="AlaRS_core"/>
    <property type="match status" value="1"/>
</dbReference>
<feature type="binding site" evidence="9">
    <location>
        <position position="607"/>
    </location>
    <ligand>
        <name>Zn(2+)</name>
        <dbReference type="ChEBI" id="CHEBI:29105"/>
    </ligand>
</feature>
<dbReference type="EMBL" id="MFQW01000055">
    <property type="protein sequence ID" value="OGH84932.1"/>
    <property type="molecule type" value="Genomic_DNA"/>
</dbReference>
<feature type="binding site" evidence="9">
    <location>
        <position position="495"/>
    </location>
    <ligand>
        <name>Zn(2+)</name>
        <dbReference type="ChEBI" id="CHEBI:29105"/>
    </ligand>
</feature>
<evidence type="ECO:0000256" key="8">
    <source>
        <dbReference type="ARBA" id="ARBA00023146"/>
    </source>
</evidence>
<dbReference type="InterPro" id="IPR023033">
    <property type="entry name" value="Ala_tRNA_ligase_euk/bac"/>
</dbReference>
<keyword evidence="3 9" id="KW-0436">Ligase</keyword>
<feature type="binding site" evidence="9">
    <location>
        <position position="611"/>
    </location>
    <ligand>
        <name>Zn(2+)</name>
        <dbReference type="ChEBI" id="CHEBI:29105"/>
    </ligand>
</feature>
<comment type="catalytic activity">
    <reaction evidence="9">
        <text>tRNA(Ala) + L-alanine + ATP = L-alanyl-tRNA(Ala) + AMP + diphosphate</text>
        <dbReference type="Rhea" id="RHEA:12540"/>
        <dbReference type="Rhea" id="RHEA-COMP:9657"/>
        <dbReference type="Rhea" id="RHEA-COMP:9923"/>
        <dbReference type="ChEBI" id="CHEBI:30616"/>
        <dbReference type="ChEBI" id="CHEBI:33019"/>
        <dbReference type="ChEBI" id="CHEBI:57972"/>
        <dbReference type="ChEBI" id="CHEBI:78442"/>
        <dbReference type="ChEBI" id="CHEBI:78497"/>
        <dbReference type="ChEBI" id="CHEBI:456215"/>
        <dbReference type="EC" id="6.1.1.7"/>
    </reaction>
</comment>
<comment type="subcellular location">
    <subcellularLocation>
        <location evidence="9">Cytoplasm</location>
    </subcellularLocation>
</comment>
<comment type="caution">
    <text evidence="11">The sequence shown here is derived from an EMBL/GenBank/DDBJ whole genome shotgun (WGS) entry which is preliminary data.</text>
</comment>
<keyword evidence="5 9" id="KW-0067">ATP-binding</keyword>
<evidence type="ECO:0000256" key="7">
    <source>
        <dbReference type="ARBA" id="ARBA00022917"/>
    </source>
</evidence>
<evidence type="ECO:0000256" key="3">
    <source>
        <dbReference type="ARBA" id="ARBA00022598"/>
    </source>
</evidence>
<gene>
    <name evidence="9" type="primary">alaS</name>
    <name evidence="11" type="ORF">A2493_03060</name>
</gene>
<dbReference type="GO" id="GO:0002161">
    <property type="term" value="F:aminoacyl-tRNA deacylase activity"/>
    <property type="evidence" value="ECO:0007669"/>
    <property type="project" value="TreeGrafter"/>
</dbReference>
<dbReference type="InterPro" id="IPR018165">
    <property type="entry name" value="Ala-tRNA-synth_IIc_core"/>
</dbReference>
<dbReference type="PANTHER" id="PTHR11777:SF9">
    <property type="entry name" value="ALANINE--TRNA LIGASE, CYTOPLASMIC"/>
    <property type="match status" value="1"/>
</dbReference>
<keyword evidence="4 9" id="KW-0547">Nucleotide-binding</keyword>
<dbReference type="PROSITE" id="PS50860">
    <property type="entry name" value="AA_TRNA_LIGASE_II_ALA"/>
    <property type="match status" value="1"/>
</dbReference>
<dbReference type="GO" id="GO:0005524">
    <property type="term" value="F:ATP binding"/>
    <property type="evidence" value="ECO:0007669"/>
    <property type="project" value="UniProtKB-UniRule"/>
</dbReference>
<keyword evidence="9" id="KW-0963">Cytoplasm</keyword>
<evidence type="ECO:0000313" key="12">
    <source>
        <dbReference type="Proteomes" id="UP000178349"/>
    </source>
</evidence>
<keyword evidence="7 9" id="KW-0648">Protein biosynthesis</keyword>
<dbReference type="PANTHER" id="PTHR11777">
    <property type="entry name" value="ALANYL-TRNA SYNTHETASE"/>
    <property type="match status" value="1"/>
</dbReference>
<dbReference type="EC" id="6.1.1.7" evidence="9"/>
<keyword evidence="9" id="KW-0479">Metal-binding</keyword>
<comment type="cofactor">
    <cofactor evidence="9">
        <name>Zn(2+)</name>
        <dbReference type="ChEBI" id="CHEBI:29105"/>
    </cofactor>
    <text evidence="9">Binds 1 zinc ion per subunit.</text>
</comment>
<keyword evidence="2 9" id="KW-0820">tRNA-binding</keyword>
<feature type="domain" description="Alanyl-transfer RNA synthetases family profile" evidence="10">
    <location>
        <begin position="2"/>
        <end position="641"/>
    </location>
</feature>
<dbReference type="InterPro" id="IPR012947">
    <property type="entry name" value="tRNA_SAD"/>
</dbReference>
<sequence length="641" mass="72842">MLNAQELRKKYLEFFASKGHAVISSASLIPENDPTVLFTTAGMHPLVPYLLGEKHPSGTKLTDVQKCVRTGDIDEVGDRSHLTFFEMLGNWSLGDYFKMEAIEWSFEFLTSKDYLGIDINKLAVSVFAGDADAPFDSESFEKWKSLGIPEERIAKLPKKNNWWGPAGVTGPCGPDTEMFFWVGKEELPPSGSNPGNDDDNWLEIWNDVFMQYFKQEDATFRPLEKQNVDTGMGLERTTAVLNRFTDAFEVDTLKPIILKIEELSGKKYKESDSVTKSMRVVADHIRTSTMIMTDERGVAPSNVDQGYIVRRLIRRAVRHGRNLGLENNFCVELSKVVISIFADVYPEVNRNADFALTEMEKEENKFEKTLEDGLKYAKQIGFFEFDQVDNQGNILKHGDPRPEDLFKLYTTYGWPPELAIEELDRKIKEKEDLLIESGYMSERWWTNEKKEKLIKGFNDLMQKHQELSRQGAEQKFKGGLADHGEMSVKYHTATHLLHAALRQVLGNHVEQKGSNITTERLRFDFSHADKMTEEQIQEVENLVNSAIKNDYPVTFSEMKVEEARTKNAIGLFGDKYGEMVKVYTVGDSNEISAKASADSLTFSREICGGPHVEHTGVMGHFKIMKEESSSAGIRRIKAILE</sequence>
<dbReference type="Gene3D" id="3.30.930.10">
    <property type="entry name" value="Bira Bifunctional Protein, Domain 2"/>
    <property type="match status" value="1"/>
</dbReference>
<dbReference type="PRINTS" id="PR00980">
    <property type="entry name" value="TRNASYNTHALA"/>
</dbReference>
<evidence type="ECO:0000256" key="1">
    <source>
        <dbReference type="ARBA" id="ARBA00008226"/>
    </source>
</evidence>
<dbReference type="InterPro" id="IPR045864">
    <property type="entry name" value="aa-tRNA-synth_II/BPL/LPL"/>
</dbReference>
<dbReference type="HAMAP" id="MF_00036_B">
    <property type="entry name" value="Ala_tRNA_synth_B"/>
    <property type="match status" value="1"/>
</dbReference>
<evidence type="ECO:0000256" key="6">
    <source>
        <dbReference type="ARBA" id="ARBA00022884"/>
    </source>
</evidence>